<protein>
    <submittedName>
        <fullName evidence="1">Uncharacterized protein</fullName>
    </submittedName>
</protein>
<comment type="caution">
    <text evidence="1">The sequence shown here is derived from an EMBL/GenBank/DDBJ whole genome shotgun (WGS) entry which is preliminary data.</text>
</comment>
<organism evidence="1 2">
    <name type="scientific">Amycolatopsis azurea DSM 43854</name>
    <dbReference type="NCBI Taxonomy" id="1238180"/>
    <lineage>
        <taxon>Bacteria</taxon>
        <taxon>Bacillati</taxon>
        <taxon>Actinomycetota</taxon>
        <taxon>Actinomycetes</taxon>
        <taxon>Pseudonocardiales</taxon>
        <taxon>Pseudonocardiaceae</taxon>
        <taxon>Amycolatopsis</taxon>
    </lineage>
</organism>
<dbReference type="EMBL" id="ANMG01000073">
    <property type="protein sequence ID" value="EMD23492.1"/>
    <property type="molecule type" value="Genomic_DNA"/>
</dbReference>
<dbReference type="RefSeq" id="WP_005165233.1">
    <property type="nucleotide sequence ID" value="NZ_ANMG01000073.1"/>
</dbReference>
<reference evidence="1 2" key="1">
    <citation type="submission" date="2012-10" db="EMBL/GenBank/DDBJ databases">
        <title>Genome assembly of Amycolatopsis azurea DSM 43854.</title>
        <authorList>
            <person name="Khatri I."/>
            <person name="Kaur I."/>
            <person name="Subramanian S."/>
            <person name="Mayilraj S."/>
        </authorList>
    </citation>
    <scope>NUCLEOTIDE SEQUENCE [LARGE SCALE GENOMIC DNA]</scope>
    <source>
        <strain evidence="1 2">DSM 43854</strain>
    </source>
</reference>
<proteinExistence type="predicted"/>
<evidence type="ECO:0000313" key="1">
    <source>
        <dbReference type="EMBL" id="EMD23492.1"/>
    </source>
</evidence>
<dbReference type="Proteomes" id="UP000014137">
    <property type="component" value="Unassembled WGS sequence"/>
</dbReference>
<evidence type="ECO:0000313" key="2">
    <source>
        <dbReference type="Proteomes" id="UP000014137"/>
    </source>
</evidence>
<accession>M2QBM7</accession>
<dbReference type="AlphaFoldDB" id="M2QBM7"/>
<gene>
    <name evidence="1" type="ORF">C791_7142</name>
</gene>
<dbReference type="PATRIC" id="fig|1238180.3.peg.6746"/>
<sequence>MPKNGHSARRQDVHHLVLLADLSYSEASKRLAGVGDTDLADEARRIVEELHQAARERAMKTGQSVRSAKESVLLDRELLPGDNAFPCQHADDSAWSLLHGVHVRCERHCGDLARSLTGLVLTPVAGQPDYRLRIALTASARGRKPGEVVTLDMRRWNIDPSPGQLEATMSRRTRCTAGRPIYAEQSLPVEILAPVPELRRRRLLPALGQAPIATLRSSSGRSAPLYATADAVPIQAASPRQAKAIQRSRTCSTCNAISPEPFRTARDGHYYCDAHLDAAVERVKRAEQARGRAVSAVWARHVLDDPETVLVVLLDVRREDLVVRVEDVRGAVILDQRLAAADIPELTYDPEMDAQHNLPAWASEPAAQGVVGRRRLLLVDHGADERFARVLKLASGDVFSRVSLLPREGDAVRNRYRIWSGESEPPHGTNRYYRMFGPEHVRSPLTPRRRGKDFSEPTADKVVAEMRAMLSAMAATPLDEDELAEAERYLRAEFMPVNSSLIRYSRALHAADLMRVFGRKD</sequence>
<name>M2QBM7_9PSEU</name>